<name>A0A3B0RRR5_9ZZZZ</name>
<dbReference type="EMBL" id="UOEB01000313">
    <property type="protein sequence ID" value="VAV86255.1"/>
    <property type="molecule type" value="Genomic_DNA"/>
</dbReference>
<dbReference type="SMART" id="SM01059">
    <property type="entry name" value="CAT"/>
    <property type="match status" value="1"/>
</dbReference>
<dbReference type="Gene3D" id="3.30.559.10">
    <property type="entry name" value="Chloramphenicol acetyltransferase-like domain"/>
    <property type="match status" value="1"/>
</dbReference>
<evidence type="ECO:0000313" key="1">
    <source>
        <dbReference type="EMBL" id="VAV86255.1"/>
    </source>
</evidence>
<gene>
    <name evidence="1" type="ORF">MNBD_BACTEROID02-1339</name>
</gene>
<dbReference type="PANTHER" id="PTHR38474:SF1">
    <property type="entry name" value="SLR0299 PROTEIN"/>
    <property type="match status" value="1"/>
</dbReference>
<dbReference type="SUPFAM" id="SSF52777">
    <property type="entry name" value="CoA-dependent acyltransferases"/>
    <property type="match status" value="1"/>
</dbReference>
<sequence length="205" mass="23809">MRYIDLNTWNRKQHFNHFSGLVDPSFAVTIPFDVTKAYQFSKQNNISFFAKYLHDCMKAINAVENLRYRIIDNKIVEYDVIHASPTLMRADKTFGFSFIDFDDDLQVFIKNFEAEKKRIQNSTDLFPPKNSVDCIYCSAMPWLHFVAHKEPFSGENDSVPKVAFSKVEHIDNALIMNVAINVNHALVDGYHVALFTEKFQENLDK</sequence>
<reference evidence="1" key="1">
    <citation type="submission" date="2018-06" db="EMBL/GenBank/DDBJ databases">
        <authorList>
            <person name="Zhirakovskaya E."/>
        </authorList>
    </citation>
    <scope>NUCLEOTIDE SEQUENCE</scope>
</reference>
<protein>
    <submittedName>
        <fullName evidence="1">Putative acetyltransferase</fullName>
    </submittedName>
</protein>
<dbReference type="GO" id="GO:0008811">
    <property type="term" value="F:chloramphenicol O-acetyltransferase activity"/>
    <property type="evidence" value="ECO:0007669"/>
    <property type="project" value="InterPro"/>
</dbReference>
<dbReference type="Pfam" id="PF00302">
    <property type="entry name" value="CAT"/>
    <property type="match status" value="1"/>
</dbReference>
<proteinExistence type="predicted"/>
<keyword evidence="1" id="KW-0808">Transferase</keyword>
<dbReference type="InterPro" id="IPR023213">
    <property type="entry name" value="CAT-like_dom_sf"/>
</dbReference>
<dbReference type="AlphaFoldDB" id="A0A3B0RRR5"/>
<dbReference type="PANTHER" id="PTHR38474">
    <property type="entry name" value="SLR0299 PROTEIN"/>
    <property type="match status" value="1"/>
</dbReference>
<organism evidence="1">
    <name type="scientific">hydrothermal vent metagenome</name>
    <dbReference type="NCBI Taxonomy" id="652676"/>
    <lineage>
        <taxon>unclassified sequences</taxon>
        <taxon>metagenomes</taxon>
        <taxon>ecological metagenomes</taxon>
    </lineage>
</organism>
<accession>A0A3B0RRR5</accession>
<dbReference type="InterPro" id="IPR001707">
    <property type="entry name" value="Cmp_AcTrfase"/>
</dbReference>